<keyword evidence="1" id="KW-0378">Hydrolase</keyword>
<evidence type="ECO:0000313" key="3">
    <source>
        <dbReference type="EMBL" id="NEY72175.1"/>
    </source>
</evidence>
<name>A0A6M0Q763_9BACI</name>
<dbReference type="AlphaFoldDB" id="A0A6M0Q763"/>
<keyword evidence="4" id="KW-1185">Reference proteome</keyword>
<dbReference type="Gene3D" id="3.40.50.1820">
    <property type="entry name" value="alpha/beta hydrolase"/>
    <property type="match status" value="1"/>
</dbReference>
<reference evidence="3 4" key="1">
    <citation type="submission" date="2020-02" db="EMBL/GenBank/DDBJ databases">
        <title>Bacillus aquiflavi sp. nov., isolated from yellow water of strong flavor Chinese baijiu in Yibin region of China.</title>
        <authorList>
            <person name="Xie J."/>
        </authorList>
    </citation>
    <scope>NUCLEOTIDE SEQUENCE [LARGE SCALE GENOMIC DNA]</scope>
    <source>
        <strain evidence="3 4">SA4</strain>
    </source>
</reference>
<dbReference type="InterPro" id="IPR051340">
    <property type="entry name" value="Haloalkane_dehalogenase"/>
</dbReference>
<dbReference type="InterPro" id="IPR029058">
    <property type="entry name" value="AB_hydrolase_fold"/>
</dbReference>
<organism evidence="3 4">
    <name type="scientific">Bacillus mesophilus</name>
    <dbReference type="NCBI Taxonomy" id="1808955"/>
    <lineage>
        <taxon>Bacteria</taxon>
        <taxon>Bacillati</taxon>
        <taxon>Bacillota</taxon>
        <taxon>Bacilli</taxon>
        <taxon>Bacillales</taxon>
        <taxon>Bacillaceae</taxon>
        <taxon>Bacillus</taxon>
    </lineage>
</organism>
<evidence type="ECO:0000259" key="2">
    <source>
        <dbReference type="Pfam" id="PF00561"/>
    </source>
</evidence>
<dbReference type="Proteomes" id="UP000481043">
    <property type="component" value="Unassembled WGS sequence"/>
</dbReference>
<dbReference type="InterPro" id="IPR000073">
    <property type="entry name" value="AB_hydrolase_1"/>
</dbReference>
<dbReference type="NCBIfam" id="NF002043">
    <property type="entry name" value="PRK00870.1"/>
    <property type="match status" value="1"/>
</dbReference>
<protein>
    <submittedName>
        <fullName evidence="3">Haloalkane dehalogenase</fullName>
    </submittedName>
</protein>
<dbReference type="GO" id="GO:0004301">
    <property type="term" value="F:epoxide hydrolase activity"/>
    <property type="evidence" value="ECO:0007669"/>
    <property type="project" value="TreeGrafter"/>
</dbReference>
<proteinExistence type="predicted"/>
<dbReference type="PANTHER" id="PTHR42977">
    <property type="entry name" value="HYDROLASE-RELATED"/>
    <property type="match status" value="1"/>
</dbReference>
<dbReference type="RefSeq" id="WP_163179638.1">
    <property type="nucleotide sequence ID" value="NZ_JAAIWM010000003.1"/>
</dbReference>
<feature type="domain" description="AB hydrolase-1" evidence="2">
    <location>
        <begin position="41"/>
        <end position="280"/>
    </location>
</feature>
<evidence type="ECO:0000313" key="4">
    <source>
        <dbReference type="Proteomes" id="UP000481043"/>
    </source>
</evidence>
<dbReference type="SUPFAM" id="SSF53474">
    <property type="entry name" value="alpha/beta-Hydrolases"/>
    <property type="match status" value="1"/>
</dbReference>
<dbReference type="InterPro" id="IPR000639">
    <property type="entry name" value="Epox_hydrolase-like"/>
</dbReference>
<sequence length="302" mass="34354">MNMIRTPEEQFKDITDYPYKPNYININGARVHYIDEGEGEIFLCLHGEPTWSYLYRKMVPTLAENHRVIALDFIGFGKSDKYSDKADYSFQMHVDTLKEFIVQLNLEKITFVVQDWGGLIGLRTAAEMEERVARLVIMNTGLPTGDIPPTRGFLAWRAYAERTEDLPIGSLIQKSMASPDSITPEVIAAYEAPFPDVSYKAGAAMFPLLVPMKEDDPGAAELRAAREVYSTWEKPTLVMFSDKDPITRGGDRFFRKLIPSSQNEPEITIENAGHFLQEEKGEEIAQHIVEFVKRNPLKEEVI</sequence>
<dbReference type="PRINTS" id="PR00412">
    <property type="entry name" value="EPOXHYDRLASE"/>
</dbReference>
<accession>A0A6M0Q763</accession>
<evidence type="ECO:0000256" key="1">
    <source>
        <dbReference type="ARBA" id="ARBA00022801"/>
    </source>
</evidence>
<dbReference type="EMBL" id="JAAIWM010000003">
    <property type="protein sequence ID" value="NEY72175.1"/>
    <property type="molecule type" value="Genomic_DNA"/>
</dbReference>
<dbReference type="PANTHER" id="PTHR42977:SF3">
    <property type="entry name" value="AB HYDROLASE-1 DOMAIN-CONTAINING PROTEIN"/>
    <property type="match status" value="1"/>
</dbReference>
<dbReference type="PRINTS" id="PR00111">
    <property type="entry name" value="ABHYDROLASE"/>
</dbReference>
<gene>
    <name evidence="3" type="ORF">G4D63_10600</name>
</gene>
<dbReference type="Pfam" id="PF00561">
    <property type="entry name" value="Abhydrolase_1"/>
    <property type="match status" value="1"/>
</dbReference>
<comment type="caution">
    <text evidence="3">The sequence shown here is derived from an EMBL/GenBank/DDBJ whole genome shotgun (WGS) entry which is preliminary data.</text>
</comment>